<dbReference type="WBParaSite" id="NBR_0001458001-mRNA-1">
    <property type="protein sequence ID" value="NBR_0001458001-mRNA-1"/>
    <property type="gene ID" value="NBR_0001458001"/>
</dbReference>
<evidence type="ECO:0000256" key="1">
    <source>
        <dbReference type="SAM" id="SignalP"/>
    </source>
</evidence>
<evidence type="ECO:0000313" key="3">
    <source>
        <dbReference type="Proteomes" id="UP000271162"/>
    </source>
</evidence>
<reference evidence="2 3" key="2">
    <citation type="submission" date="2018-11" db="EMBL/GenBank/DDBJ databases">
        <authorList>
            <consortium name="Pathogen Informatics"/>
        </authorList>
    </citation>
    <scope>NUCLEOTIDE SEQUENCE [LARGE SCALE GENOMIC DNA]</scope>
</reference>
<dbReference type="EMBL" id="UYSL01021415">
    <property type="protein sequence ID" value="VDL78170.1"/>
    <property type="molecule type" value="Genomic_DNA"/>
</dbReference>
<accession>A0A0N4YD98</accession>
<keyword evidence="3" id="KW-1185">Reference proteome</keyword>
<keyword evidence="1" id="KW-0732">Signal</keyword>
<name>A0A0N4YD98_NIPBR</name>
<protein>
    <submittedName>
        <fullName evidence="4">Pectinesterase inhibitor domain-containing protein</fullName>
    </submittedName>
</protein>
<feature type="chain" id="PRO_5043125541" evidence="1">
    <location>
        <begin position="21"/>
        <end position="176"/>
    </location>
</feature>
<organism evidence="4">
    <name type="scientific">Nippostrongylus brasiliensis</name>
    <name type="common">Rat hookworm</name>
    <dbReference type="NCBI Taxonomy" id="27835"/>
    <lineage>
        <taxon>Eukaryota</taxon>
        <taxon>Metazoa</taxon>
        <taxon>Ecdysozoa</taxon>
        <taxon>Nematoda</taxon>
        <taxon>Chromadorea</taxon>
        <taxon>Rhabditida</taxon>
        <taxon>Rhabditina</taxon>
        <taxon>Rhabditomorpha</taxon>
        <taxon>Strongyloidea</taxon>
        <taxon>Heligmosomidae</taxon>
        <taxon>Nippostrongylus</taxon>
    </lineage>
</organism>
<proteinExistence type="predicted"/>
<evidence type="ECO:0000313" key="4">
    <source>
        <dbReference type="WBParaSite" id="NBR_0001458001-mRNA-1"/>
    </source>
</evidence>
<dbReference type="AlphaFoldDB" id="A0A0N4YD98"/>
<evidence type="ECO:0000313" key="2">
    <source>
        <dbReference type="EMBL" id="VDL78170.1"/>
    </source>
</evidence>
<dbReference type="Proteomes" id="UP000271162">
    <property type="component" value="Unassembled WGS sequence"/>
</dbReference>
<reference evidence="4" key="1">
    <citation type="submission" date="2017-02" db="UniProtKB">
        <authorList>
            <consortium name="WormBaseParasite"/>
        </authorList>
    </citation>
    <scope>IDENTIFICATION</scope>
</reference>
<gene>
    <name evidence="2" type="ORF">NBR_LOCUS14581</name>
</gene>
<feature type="signal peptide" evidence="1">
    <location>
        <begin position="1"/>
        <end position="20"/>
    </location>
</feature>
<sequence length="176" mass="19245">MVSSRFIFLVTVLIISEAIADECKVGNKEFCDLIGDAHKANEDGIKLMNGALNGNATKGLKLADKRVVEVLKGEKEQLITAVKKALQAELSAFVQVKADCYTLGHNYDETCEKVTFEIAYATLGLIMAIAEVHPDTATKTKVENIISDLIPYMFIEPASLYRNALHASGKKILTII</sequence>